<gene>
    <name evidence="4" type="ORF">ERW53_08930</name>
    <name evidence="3" type="ORF">ERW57_08225</name>
</gene>
<evidence type="ECO:0000259" key="2">
    <source>
        <dbReference type="PROSITE" id="PS50943"/>
    </source>
</evidence>
<dbReference type="Proteomes" id="UP000294166">
    <property type="component" value="Unassembled WGS sequence"/>
</dbReference>
<keyword evidence="6" id="KW-1185">Reference proteome</keyword>
<dbReference type="EMBL" id="SEZN01000013">
    <property type="protein sequence ID" value="RYU64714.1"/>
    <property type="molecule type" value="Genomic_DNA"/>
</dbReference>
<feature type="domain" description="HTH cro/C1-type" evidence="2">
    <location>
        <begin position="20"/>
        <end position="74"/>
    </location>
</feature>
<accession>A0A4Q5KWV8</accession>
<dbReference type="GO" id="GO:0003677">
    <property type="term" value="F:DNA binding"/>
    <property type="evidence" value="ECO:0007669"/>
    <property type="project" value="UniProtKB-KW"/>
</dbReference>
<dbReference type="InterPro" id="IPR001387">
    <property type="entry name" value="Cro/C1-type_HTH"/>
</dbReference>
<sequence>MNNSSLLSKKLSRKELGRCIRNIRHERKYTQADLADLVGTSCSHINKIESGSLDLRLSTLVSICNALNIEVSDVIPKF</sequence>
<evidence type="ECO:0000313" key="6">
    <source>
        <dbReference type="Proteomes" id="UP000294166"/>
    </source>
</evidence>
<dbReference type="EMBL" id="SEZK01000011">
    <property type="protein sequence ID" value="RYU51889.1"/>
    <property type="molecule type" value="Genomic_DNA"/>
</dbReference>
<organism evidence="3 5">
    <name type="scientific">Aliivibrio finisterrensis</name>
    <dbReference type="NCBI Taxonomy" id="511998"/>
    <lineage>
        <taxon>Bacteria</taxon>
        <taxon>Pseudomonadati</taxon>
        <taxon>Pseudomonadota</taxon>
        <taxon>Gammaproteobacteria</taxon>
        <taxon>Vibrionales</taxon>
        <taxon>Vibrionaceae</taxon>
        <taxon>Aliivibrio</taxon>
    </lineage>
</organism>
<dbReference type="InterPro" id="IPR010982">
    <property type="entry name" value="Lambda_DNA-bd_dom_sf"/>
</dbReference>
<keyword evidence="1" id="KW-0238">DNA-binding</keyword>
<evidence type="ECO:0000313" key="3">
    <source>
        <dbReference type="EMBL" id="RYU51889.1"/>
    </source>
</evidence>
<dbReference type="GO" id="GO:0005829">
    <property type="term" value="C:cytosol"/>
    <property type="evidence" value="ECO:0007669"/>
    <property type="project" value="TreeGrafter"/>
</dbReference>
<dbReference type="RefSeq" id="WP_130047903.1">
    <property type="nucleotide sequence ID" value="NZ_SEZK01000011.1"/>
</dbReference>
<dbReference type="PANTHER" id="PTHR46797">
    <property type="entry name" value="HTH-TYPE TRANSCRIPTIONAL REGULATOR"/>
    <property type="match status" value="1"/>
</dbReference>
<dbReference type="Proteomes" id="UP000294063">
    <property type="component" value="Unassembled WGS sequence"/>
</dbReference>
<dbReference type="SUPFAM" id="SSF47413">
    <property type="entry name" value="lambda repressor-like DNA-binding domains"/>
    <property type="match status" value="1"/>
</dbReference>
<dbReference type="CDD" id="cd00093">
    <property type="entry name" value="HTH_XRE"/>
    <property type="match status" value="1"/>
</dbReference>
<dbReference type="AlphaFoldDB" id="A0A4Q5KWV8"/>
<evidence type="ECO:0000313" key="4">
    <source>
        <dbReference type="EMBL" id="RYU64714.1"/>
    </source>
</evidence>
<evidence type="ECO:0000313" key="5">
    <source>
        <dbReference type="Proteomes" id="UP000294063"/>
    </source>
</evidence>
<dbReference type="Gene3D" id="1.10.260.40">
    <property type="entry name" value="lambda repressor-like DNA-binding domains"/>
    <property type="match status" value="1"/>
</dbReference>
<dbReference type="InterPro" id="IPR050807">
    <property type="entry name" value="TransReg_Diox_bact_type"/>
</dbReference>
<dbReference type="SMART" id="SM00530">
    <property type="entry name" value="HTH_XRE"/>
    <property type="match status" value="1"/>
</dbReference>
<evidence type="ECO:0000256" key="1">
    <source>
        <dbReference type="ARBA" id="ARBA00023125"/>
    </source>
</evidence>
<comment type="caution">
    <text evidence="3">The sequence shown here is derived from an EMBL/GenBank/DDBJ whole genome shotgun (WGS) entry which is preliminary data.</text>
</comment>
<dbReference type="PANTHER" id="PTHR46797:SF1">
    <property type="entry name" value="METHYLPHOSPHONATE SYNTHASE"/>
    <property type="match status" value="1"/>
</dbReference>
<reference evidence="5 6" key="1">
    <citation type="submission" date="2019-02" db="EMBL/GenBank/DDBJ databases">
        <title>Genome sequences of Aliivibrio finisterrensis strains from farmed Atlantic salmon.</title>
        <authorList>
            <person name="Bowman J.P."/>
        </authorList>
    </citation>
    <scope>NUCLEOTIDE SEQUENCE [LARGE SCALE GENOMIC DNA]</scope>
    <source>
        <strain evidence="4 6">A21</strain>
        <strain evidence="3 5">A46</strain>
    </source>
</reference>
<name>A0A4Q5KWV8_9GAMM</name>
<proteinExistence type="predicted"/>
<dbReference type="Pfam" id="PF01381">
    <property type="entry name" value="HTH_3"/>
    <property type="match status" value="1"/>
</dbReference>
<dbReference type="PROSITE" id="PS50943">
    <property type="entry name" value="HTH_CROC1"/>
    <property type="match status" value="1"/>
</dbReference>
<protein>
    <submittedName>
        <fullName evidence="3">XRE family transcriptional regulator</fullName>
    </submittedName>
</protein>
<dbReference type="GO" id="GO:0003700">
    <property type="term" value="F:DNA-binding transcription factor activity"/>
    <property type="evidence" value="ECO:0007669"/>
    <property type="project" value="TreeGrafter"/>
</dbReference>